<comment type="caution">
    <text evidence="2">The sequence shown here is derived from an EMBL/GenBank/DDBJ whole genome shotgun (WGS) entry which is preliminary data.</text>
</comment>
<gene>
    <name evidence="2" type="ORF">Ae201684_005902</name>
</gene>
<accession>A0A6G0XCL6</accession>
<feature type="region of interest" description="Disordered" evidence="1">
    <location>
        <begin position="88"/>
        <end position="107"/>
    </location>
</feature>
<keyword evidence="3" id="KW-1185">Reference proteome</keyword>
<dbReference type="AlphaFoldDB" id="A0A6G0XCL6"/>
<evidence type="ECO:0000256" key="1">
    <source>
        <dbReference type="SAM" id="MobiDB-lite"/>
    </source>
</evidence>
<protein>
    <submittedName>
        <fullName evidence="2">Uncharacterized protein</fullName>
    </submittedName>
</protein>
<evidence type="ECO:0000313" key="2">
    <source>
        <dbReference type="EMBL" id="KAF0737905.1"/>
    </source>
</evidence>
<dbReference type="EMBL" id="VJMJ01000079">
    <property type="protein sequence ID" value="KAF0737905.1"/>
    <property type="molecule type" value="Genomic_DNA"/>
</dbReference>
<evidence type="ECO:0000313" key="3">
    <source>
        <dbReference type="Proteomes" id="UP000481153"/>
    </source>
</evidence>
<sequence length="107" mass="11661">MHVWPRSVPDGLTSCITAREKLATGPRGGQFAGSLRKPSTTIVAARSLPRRYPPNRPEPIEATLSAVRGQPDKHTTLLLMFTLIQRPVLGSSDQDSSPKQPGHVRRG</sequence>
<name>A0A6G0XCL6_9STRA</name>
<proteinExistence type="predicted"/>
<organism evidence="2 3">
    <name type="scientific">Aphanomyces euteiches</name>
    <dbReference type="NCBI Taxonomy" id="100861"/>
    <lineage>
        <taxon>Eukaryota</taxon>
        <taxon>Sar</taxon>
        <taxon>Stramenopiles</taxon>
        <taxon>Oomycota</taxon>
        <taxon>Saprolegniomycetes</taxon>
        <taxon>Saprolegniales</taxon>
        <taxon>Verrucalvaceae</taxon>
        <taxon>Aphanomyces</taxon>
    </lineage>
</organism>
<reference evidence="2 3" key="1">
    <citation type="submission" date="2019-07" db="EMBL/GenBank/DDBJ databases">
        <title>Genomics analysis of Aphanomyces spp. identifies a new class of oomycete effector associated with host adaptation.</title>
        <authorList>
            <person name="Gaulin E."/>
        </authorList>
    </citation>
    <scope>NUCLEOTIDE SEQUENCE [LARGE SCALE GENOMIC DNA]</scope>
    <source>
        <strain evidence="2 3">ATCC 201684</strain>
    </source>
</reference>
<dbReference type="Proteomes" id="UP000481153">
    <property type="component" value="Unassembled WGS sequence"/>
</dbReference>